<comment type="caution">
    <text evidence="12">The sequence shown here is derived from an EMBL/GenBank/DDBJ whole genome shotgun (WGS) entry which is preliminary data.</text>
</comment>
<name>A0ABS1DCJ8_9PROT</name>
<reference evidence="12 13" key="1">
    <citation type="journal article" date="2020" name="Microorganisms">
        <title>Osmotic Adaptation and Compatible Solute Biosynthesis of Phototrophic Bacteria as Revealed from Genome Analyses.</title>
        <authorList>
            <person name="Imhoff J.F."/>
            <person name="Rahn T."/>
            <person name="Kunzel S."/>
            <person name="Keller A."/>
            <person name="Neulinger S.C."/>
        </authorList>
    </citation>
    <scope>NUCLEOTIDE SEQUENCE [LARGE SCALE GENOMIC DNA]</scope>
    <source>
        <strain evidence="12 13">DSM 9895</strain>
    </source>
</reference>
<comment type="similarity">
    <text evidence="2">Belongs to the anaerobic coproporphyrinogen-III oxidase family. HemW subfamily.</text>
</comment>
<evidence type="ECO:0000256" key="10">
    <source>
        <dbReference type="RuleBase" id="RU364116"/>
    </source>
</evidence>
<dbReference type="InterPro" id="IPR004559">
    <property type="entry name" value="HemW-like"/>
</dbReference>
<comment type="cofactor">
    <cofactor evidence="1">
        <name>[4Fe-4S] cluster</name>
        <dbReference type="ChEBI" id="CHEBI:49883"/>
    </cofactor>
</comment>
<dbReference type="SFLD" id="SFLDF00288">
    <property type="entry name" value="HemN-like__clustered_with_nucl"/>
    <property type="match status" value="1"/>
</dbReference>
<dbReference type="PROSITE" id="PS51918">
    <property type="entry name" value="RADICAL_SAM"/>
    <property type="match status" value="1"/>
</dbReference>
<dbReference type="Pfam" id="PF04055">
    <property type="entry name" value="Radical_SAM"/>
    <property type="match status" value="1"/>
</dbReference>
<keyword evidence="10" id="KW-0963">Cytoplasm</keyword>
<comment type="function">
    <text evidence="10">Probably acts as a heme chaperone, transferring heme to an unknown acceptor. Binds one molecule of heme per monomer, possibly covalently. Binds 1 [4Fe-4S] cluster. The cluster is coordinated with 3 cysteines and an exchangeable S-adenosyl-L-methionine.</text>
</comment>
<dbReference type="Pfam" id="PF06969">
    <property type="entry name" value="HemN_C"/>
    <property type="match status" value="1"/>
</dbReference>
<evidence type="ECO:0000256" key="9">
    <source>
        <dbReference type="ARBA" id="ARBA00023186"/>
    </source>
</evidence>
<keyword evidence="4 10" id="KW-0349">Heme</keyword>
<dbReference type="SFLD" id="SFLDG01065">
    <property type="entry name" value="anaerobic_coproporphyrinogen-I"/>
    <property type="match status" value="1"/>
</dbReference>
<evidence type="ECO:0000256" key="3">
    <source>
        <dbReference type="ARBA" id="ARBA00017228"/>
    </source>
</evidence>
<dbReference type="SMART" id="SM00729">
    <property type="entry name" value="Elp3"/>
    <property type="match status" value="1"/>
</dbReference>
<keyword evidence="6 10" id="KW-0479">Metal-binding</keyword>
<keyword evidence="5 10" id="KW-0949">S-adenosyl-L-methionine</keyword>
<evidence type="ECO:0000256" key="1">
    <source>
        <dbReference type="ARBA" id="ARBA00001966"/>
    </source>
</evidence>
<dbReference type="RefSeq" id="WP_200339802.1">
    <property type="nucleotide sequence ID" value="NZ_NRRL01000010.1"/>
</dbReference>
<dbReference type="SFLD" id="SFLDG01082">
    <property type="entry name" value="B12-binding_domain_containing"/>
    <property type="match status" value="1"/>
</dbReference>
<evidence type="ECO:0000256" key="2">
    <source>
        <dbReference type="ARBA" id="ARBA00006100"/>
    </source>
</evidence>
<dbReference type="PANTHER" id="PTHR13932">
    <property type="entry name" value="COPROPORPHYRINIGEN III OXIDASE"/>
    <property type="match status" value="1"/>
</dbReference>
<keyword evidence="8 10" id="KW-0411">Iron-sulfur</keyword>
<dbReference type="Proteomes" id="UP001296873">
    <property type="component" value="Unassembled WGS sequence"/>
</dbReference>
<evidence type="ECO:0000256" key="6">
    <source>
        <dbReference type="ARBA" id="ARBA00022723"/>
    </source>
</evidence>
<evidence type="ECO:0000313" key="13">
    <source>
        <dbReference type="Proteomes" id="UP001296873"/>
    </source>
</evidence>
<proteinExistence type="inferred from homology"/>
<dbReference type="EMBL" id="NRRL01000010">
    <property type="protein sequence ID" value="MBK1667641.1"/>
    <property type="molecule type" value="Genomic_DNA"/>
</dbReference>
<dbReference type="InterPro" id="IPR006638">
    <property type="entry name" value="Elp3/MiaA/NifB-like_rSAM"/>
</dbReference>
<dbReference type="InterPro" id="IPR007197">
    <property type="entry name" value="rSAM"/>
</dbReference>
<dbReference type="InterPro" id="IPR034505">
    <property type="entry name" value="Coproporphyrinogen-III_oxidase"/>
</dbReference>
<dbReference type="CDD" id="cd01335">
    <property type="entry name" value="Radical_SAM"/>
    <property type="match status" value="1"/>
</dbReference>
<evidence type="ECO:0000256" key="4">
    <source>
        <dbReference type="ARBA" id="ARBA00022617"/>
    </source>
</evidence>
<dbReference type="InterPro" id="IPR013785">
    <property type="entry name" value="Aldolase_TIM"/>
</dbReference>
<dbReference type="NCBIfam" id="TIGR00539">
    <property type="entry name" value="hemN_rel"/>
    <property type="match status" value="1"/>
</dbReference>
<evidence type="ECO:0000259" key="11">
    <source>
        <dbReference type="PROSITE" id="PS51918"/>
    </source>
</evidence>
<dbReference type="InterPro" id="IPR010723">
    <property type="entry name" value="HemN_C"/>
</dbReference>
<evidence type="ECO:0000256" key="8">
    <source>
        <dbReference type="ARBA" id="ARBA00023014"/>
    </source>
</evidence>
<dbReference type="Gene3D" id="3.20.20.70">
    <property type="entry name" value="Aldolase class I"/>
    <property type="match status" value="1"/>
</dbReference>
<comment type="subcellular location">
    <subcellularLocation>
        <location evidence="10">Cytoplasm</location>
    </subcellularLocation>
</comment>
<dbReference type="InterPro" id="IPR058240">
    <property type="entry name" value="rSAM_sf"/>
</dbReference>
<keyword evidence="10" id="KW-0004">4Fe-4S</keyword>
<evidence type="ECO:0000313" key="12">
    <source>
        <dbReference type="EMBL" id="MBK1667641.1"/>
    </source>
</evidence>
<sequence length="404" mass="43870">MTAAPAPAFEAPASEAGSHRAPDPGFGVYVHWPFCLKKCPYCDFNSHVRNAVDHDLWRRSLLAELDHYASETAGRRVSSIFFGGGTPSLMAPATAQALIDRIAERFDLADDAEITLEANPTSVEAEKFARFRQAGVNRVSLGVQALDDRALAFLGRQHSADEALAAVELARKAFPRISFDLITARPGMTPASWAGELARALEEGPEHISIYQLTIEPGTPFHASWRRGELDLPDDETQSAIFEATGQTLAARGLNAYEVSNHAVPGAESRHNLTYWRYGDYLGIGPGAHGRLTLGGVKHATRQHSAPEAWLESVGTHGHATRARDPLAADQKRQEITLMGLRLAEGIHRDAFVRELGAQPEALFEAGRLDALREAGYLTLDAQRLAATAAGRLRLNAVIDHLLG</sequence>
<dbReference type="SFLD" id="SFLDS00029">
    <property type="entry name" value="Radical_SAM"/>
    <property type="match status" value="1"/>
</dbReference>
<gene>
    <name evidence="12" type="ORF">CKO28_06285</name>
</gene>
<keyword evidence="7 10" id="KW-0408">Iron</keyword>
<keyword evidence="13" id="KW-1185">Reference proteome</keyword>
<accession>A0ABS1DCJ8</accession>
<organism evidence="12 13">
    <name type="scientific">Rhodovibrio sodomensis</name>
    <dbReference type="NCBI Taxonomy" id="1088"/>
    <lineage>
        <taxon>Bacteria</taxon>
        <taxon>Pseudomonadati</taxon>
        <taxon>Pseudomonadota</taxon>
        <taxon>Alphaproteobacteria</taxon>
        <taxon>Rhodospirillales</taxon>
        <taxon>Rhodovibrionaceae</taxon>
        <taxon>Rhodovibrio</taxon>
    </lineage>
</organism>
<dbReference type="SFLD" id="SFLDF00562">
    <property type="entry name" value="HemN-like__clustered_with_heat"/>
    <property type="match status" value="1"/>
</dbReference>
<feature type="domain" description="Radical SAM core" evidence="11">
    <location>
        <begin position="20"/>
        <end position="255"/>
    </location>
</feature>
<dbReference type="SUPFAM" id="SSF102114">
    <property type="entry name" value="Radical SAM enzymes"/>
    <property type="match status" value="1"/>
</dbReference>
<evidence type="ECO:0000256" key="7">
    <source>
        <dbReference type="ARBA" id="ARBA00023004"/>
    </source>
</evidence>
<protein>
    <recommendedName>
        <fullName evidence="3 10">Heme chaperone HemW</fullName>
    </recommendedName>
</protein>
<keyword evidence="9 10" id="KW-0143">Chaperone</keyword>
<evidence type="ECO:0000256" key="5">
    <source>
        <dbReference type="ARBA" id="ARBA00022691"/>
    </source>
</evidence>
<dbReference type="PANTHER" id="PTHR13932:SF5">
    <property type="entry name" value="RADICAL S-ADENOSYL METHIONINE DOMAIN-CONTAINING PROTEIN 1, MITOCHONDRIAL"/>
    <property type="match status" value="1"/>
</dbReference>